<dbReference type="Pfam" id="PF00270">
    <property type="entry name" value="DEAD"/>
    <property type="match status" value="1"/>
</dbReference>
<name>A0A976MCN3_THEOR</name>
<evidence type="ECO:0000259" key="6">
    <source>
        <dbReference type="PROSITE" id="PS51192"/>
    </source>
</evidence>
<evidence type="ECO:0000256" key="3">
    <source>
        <dbReference type="ARBA" id="ARBA00022806"/>
    </source>
</evidence>
<dbReference type="SUPFAM" id="SSF52540">
    <property type="entry name" value="P-loop containing nucleoside triphosphate hydrolases"/>
    <property type="match status" value="2"/>
</dbReference>
<dbReference type="SMART" id="SM00487">
    <property type="entry name" value="DEXDc"/>
    <property type="match status" value="1"/>
</dbReference>
<dbReference type="InterPro" id="IPR001650">
    <property type="entry name" value="Helicase_C-like"/>
</dbReference>
<gene>
    <name evidence="8" type="ORF">MACK_001551</name>
</gene>
<organism evidence="8 9">
    <name type="scientific">Theileria orientalis</name>
    <dbReference type="NCBI Taxonomy" id="68886"/>
    <lineage>
        <taxon>Eukaryota</taxon>
        <taxon>Sar</taxon>
        <taxon>Alveolata</taxon>
        <taxon>Apicomplexa</taxon>
        <taxon>Aconoidasida</taxon>
        <taxon>Piroplasmida</taxon>
        <taxon>Theileriidae</taxon>
        <taxon>Theileria</taxon>
    </lineage>
</organism>
<keyword evidence="4" id="KW-0067">ATP-binding</keyword>
<dbReference type="InterPro" id="IPR050079">
    <property type="entry name" value="DEAD_box_RNA_helicase"/>
</dbReference>
<dbReference type="PANTHER" id="PTHR47959">
    <property type="entry name" value="ATP-DEPENDENT RNA HELICASE RHLE-RELATED"/>
    <property type="match status" value="1"/>
</dbReference>
<dbReference type="GO" id="GO:0016787">
    <property type="term" value="F:hydrolase activity"/>
    <property type="evidence" value="ECO:0007669"/>
    <property type="project" value="UniProtKB-KW"/>
</dbReference>
<keyword evidence="3 8" id="KW-0347">Helicase</keyword>
<keyword evidence="2 8" id="KW-0378">Hydrolase</keyword>
<dbReference type="GO" id="GO:0005524">
    <property type="term" value="F:ATP binding"/>
    <property type="evidence" value="ECO:0007669"/>
    <property type="project" value="UniProtKB-KW"/>
</dbReference>
<feature type="compositionally biased region" description="Low complexity" evidence="5">
    <location>
        <begin position="593"/>
        <end position="603"/>
    </location>
</feature>
<dbReference type="Gene3D" id="3.40.50.300">
    <property type="entry name" value="P-loop containing nucleotide triphosphate hydrolases"/>
    <property type="match status" value="2"/>
</dbReference>
<evidence type="ECO:0000259" key="7">
    <source>
        <dbReference type="PROSITE" id="PS51194"/>
    </source>
</evidence>
<dbReference type="EC" id="3.6.4.13" evidence="8"/>
<dbReference type="InterPro" id="IPR027417">
    <property type="entry name" value="P-loop_NTPase"/>
</dbReference>
<feature type="compositionally biased region" description="Polar residues" evidence="5">
    <location>
        <begin position="618"/>
        <end position="627"/>
    </location>
</feature>
<feature type="domain" description="Helicase ATP-binding" evidence="6">
    <location>
        <begin position="171"/>
        <end position="350"/>
    </location>
</feature>
<dbReference type="CDD" id="cd00268">
    <property type="entry name" value="DEADc"/>
    <property type="match status" value="1"/>
</dbReference>
<dbReference type="AlphaFoldDB" id="A0A976MCN3"/>
<dbReference type="CDD" id="cd18787">
    <property type="entry name" value="SF2_C_DEAD"/>
    <property type="match status" value="1"/>
</dbReference>
<evidence type="ECO:0000256" key="1">
    <source>
        <dbReference type="ARBA" id="ARBA00022741"/>
    </source>
</evidence>
<feature type="region of interest" description="Disordered" evidence="5">
    <location>
        <begin position="1"/>
        <end position="21"/>
    </location>
</feature>
<accession>A0A976MCN3</accession>
<keyword evidence="1" id="KW-0547">Nucleotide-binding</keyword>
<feature type="region of interest" description="Disordered" evidence="5">
    <location>
        <begin position="63"/>
        <end position="91"/>
    </location>
</feature>
<dbReference type="Pfam" id="PF00271">
    <property type="entry name" value="Helicase_C"/>
    <property type="match status" value="1"/>
</dbReference>
<dbReference type="InterPro" id="IPR011545">
    <property type="entry name" value="DEAD/DEAH_box_helicase_dom"/>
</dbReference>
<protein>
    <submittedName>
        <fullName evidence="8">RNA helicase</fullName>
        <ecNumber evidence="8">3.6.4.13</ecNumber>
    </submittedName>
</protein>
<dbReference type="PANTHER" id="PTHR47959:SF1">
    <property type="entry name" value="ATP-DEPENDENT RNA HELICASE DBPA"/>
    <property type="match status" value="1"/>
</dbReference>
<dbReference type="InterPro" id="IPR044742">
    <property type="entry name" value="DEAD/DEAH_RhlB"/>
</dbReference>
<feature type="region of interest" description="Disordered" evidence="5">
    <location>
        <begin position="560"/>
        <end position="627"/>
    </location>
</feature>
<proteinExistence type="predicted"/>
<evidence type="ECO:0000313" key="8">
    <source>
        <dbReference type="EMBL" id="UKK02196.2"/>
    </source>
</evidence>
<dbReference type="PROSITE" id="PS51194">
    <property type="entry name" value="HELICASE_CTER"/>
    <property type="match status" value="1"/>
</dbReference>
<evidence type="ECO:0000256" key="5">
    <source>
        <dbReference type="SAM" id="MobiDB-lite"/>
    </source>
</evidence>
<reference evidence="8" key="1">
    <citation type="submission" date="2022-07" db="EMBL/GenBank/DDBJ databases">
        <title>Evaluation of T. orientalis genome assembly methods using nanopore sequencing and analysis of variation between genomes.</title>
        <authorList>
            <person name="Yam J."/>
            <person name="Micallef M.L."/>
            <person name="Liu M."/>
            <person name="Djordjevic S.P."/>
            <person name="Bogema D.R."/>
            <person name="Jenkins C."/>
        </authorList>
    </citation>
    <scope>NUCLEOTIDE SEQUENCE</scope>
    <source>
        <strain evidence="8">Goon Nure</strain>
    </source>
</reference>
<dbReference type="InterPro" id="IPR014001">
    <property type="entry name" value="Helicase_ATP-bd"/>
</dbReference>
<dbReference type="EMBL" id="CP056071">
    <property type="protein sequence ID" value="UKK02196.2"/>
    <property type="molecule type" value="Genomic_DNA"/>
</dbReference>
<dbReference type="PROSITE" id="PS51192">
    <property type="entry name" value="HELICASE_ATP_BIND_1"/>
    <property type="match status" value="1"/>
</dbReference>
<evidence type="ECO:0000256" key="4">
    <source>
        <dbReference type="ARBA" id="ARBA00022840"/>
    </source>
</evidence>
<dbReference type="GO" id="GO:0003676">
    <property type="term" value="F:nucleic acid binding"/>
    <property type="evidence" value="ECO:0007669"/>
    <property type="project" value="InterPro"/>
</dbReference>
<dbReference type="GO" id="GO:0003724">
    <property type="term" value="F:RNA helicase activity"/>
    <property type="evidence" value="ECO:0007669"/>
    <property type="project" value="UniProtKB-EC"/>
</dbReference>
<dbReference type="GO" id="GO:0005829">
    <property type="term" value="C:cytosol"/>
    <property type="evidence" value="ECO:0007669"/>
    <property type="project" value="TreeGrafter"/>
</dbReference>
<sequence>MEDNISNSDSRQNKDDSLDQYMETLAKCQTRKVDNSEIYYNDNENEENLEEFYTILSRKKQKSENWNSNDSEKKDSVPNLHKTVAPSVKSTEISTREHVKDIYIVDDEVSKMSLEECVEYKKRLNIETFGTRVPKPISSFLHLSNCVPKAILNRIDKMGYFEPTPVQCQAIPCILQGRNTIILSETGSGKTVSYLIPVVAQILSLIKQWKAVASKKCVYAIILTLTRELCYQVYTLVLKMCKNINLRIVMVSSGVDKTEQFKSVLSGCEIAICTPARLIDLMTLKGVSMGECKYFVVDESDKMFTREYEDQTQSILNQLGEGTQMVFVSASSTEEIQKKIKSLVRNAITVKVGVTQIINLEKIELKYMMMFSTNVTVQKKTWLADNIGQLESESQTIIFCNTRQTVEEVYTFLSSTDKTCCMIYGDMLPTERHSTLNYFKKGYFKTLIATDLVCRGLDIASVGCVINYDAPKHFHTFLHRVGRCGRANARGVSYTLFTKQDNKLGAYIANHLEAARKNTKLKVNIPEHLKKFALTYGPYKQARRMGVDFVEYMSRGSFMGHQERNSRSKRPLEEEGTSGSSSSKFVTSTHYKSISSESLSSASNEEKNQQGKEYSATDEISSTSEEE</sequence>
<evidence type="ECO:0000313" key="9">
    <source>
        <dbReference type="Proteomes" id="UP000244811"/>
    </source>
</evidence>
<dbReference type="SMART" id="SM00490">
    <property type="entry name" value="HELICc"/>
    <property type="match status" value="1"/>
</dbReference>
<feature type="compositionally biased region" description="Polar residues" evidence="5">
    <location>
        <begin position="1"/>
        <end position="10"/>
    </location>
</feature>
<evidence type="ECO:0000256" key="2">
    <source>
        <dbReference type="ARBA" id="ARBA00022801"/>
    </source>
</evidence>
<feature type="domain" description="Helicase C-terminal" evidence="7">
    <location>
        <begin position="382"/>
        <end position="533"/>
    </location>
</feature>
<dbReference type="Proteomes" id="UP000244811">
    <property type="component" value="Chromosome 2"/>
</dbReference>
<feature type="compositionally biased region" description="Basic and acidic residues" evidence="5">
    <location>
        <begin position="561"/>
        <end position="573"/>
    </location>
</feature>